<dbReference type="InterPro" id="IPR011640">
    <property type="entry name" value="Fe2_transport_prot_B_C"/>
</dbReference>
<dbReference type="InterPro" id="IPR050860">
    <property type="entry name" value="FeoB_GTPase"/>
</dbReference>
<dbReference type="Proteomes" id="UP000035704">
    <property type="component" value="Chromosome"/>
</dbReference>
<dbReference type="PANTHER" id="PTHR43185">
    <property type="entry name" value="FERROUS IRON TRANSPORT PROTEIN B"/>
    <property type="match status" value="1"/>
</dbReference>
<dbReference type="Gene3D" id="3.40.50.300">
    <property type="entry name" value="P-loop containing nucleotide triphosphate hydrolases"/>
    <property type="match status" value="1"/>
</dbReference>
<dbReference type="InterPro" id="IPR006073">
    <property type="entry name" value="GTP-bd"/>
</dbReference>
<name>A0A0D8IE37_9CLOT</name>
<gene>
    <name evidence="3" type="primary">feoB2</name>
    <name evidence="3" type="ORF">CACET_c05290</name>
</gene>
<dbReference type="GO" id="GO:0005886">
    <property type="term" value="C:plasma membrane"/>
    <property type="evidence" value="ECO:0007669"/>
    <property type="project" value="TreeGrafter"/>
</dbReference>
<sequence length="588" mass="63950">MGCHNTSTLVQTTGEELKVLLMGNPNVGKSVVFSKLTGMQVMSANYAGTTVDYVQGRIKYQGKKGILIDVPGTYSLEAISPAEEVAVKLLKEGEAQVIICVLDATHLERSIDFAYQVMEYDTPVIFVLNLLDIAESKSIFIDIKALEKELGAPVISTIATRSIGLKEVLNKTWELAYQEKGIKVDKCLTQEERWKKACSIAEKVQVSLKETEPSLLDRFSDLCLNFFPGLPIAVLVLFVCLGIVVGGGKALRALILLPILNHWYVPFISSIVSSVLPEGILLNVLIGEYGMLIKGIEWPFALILPYVVLFYGILSILEDSGYLPHLGVIVDGLLSRIGIQGSSIVPFIMGYGCAIPAILGSRAATSHKERLIISTLVTLAVPCIAQTGAFIALLGNHSMLAIVIVYFISFSFILFGGMILNKMLKGEVSPMLLEIPSLLIPNEQALFKKIWLRIRSFMVEAELPMILAVGLAAVVVETGMLNSIGSLVQPLVVGWLGLPPEASIALILGIIRRELAVLPLLELNLNTLQMVVGAVVALFYLPCLSVFGILVKEFRLKAAMLISFLTIFTAFLVGGIIHHSAKLILSLF</sequence>
<keyword evidence="4" id="KW-1185">Reference proteome</keyword>
<protein>
    <submittedName>
        <fullName evidence="3">Ferrous iron transport protein B</fullName>
    </submittedName>
</protein>
<dbReference type="PROSITE" id="PS51711">
    <property type="entry name" value="G_FEOB"/>
    <property type="match status" value="1"/>
</dbReference>
<dbReference type="GO" id="GO:0005525">
    <property type="term" value="F:GTP binding"/>
    <property type="evidence" value="ECO:0007669"/>
    <property type="project" value="UniProtKB-KW"/>
</dbReference>
<dbReference type="NCBIfam" id="TIGR00231">
    <property type="entry name" value="small_GTP"/>
    <property type="match status" value="1"/>
</dbReference>
<dbReference type="Pfam" id="PF07670">
    <property type="entry name" value="Gate"/>
    <property type="match status" value="2"/>
</dbReference>
<proteinExistence type="predicted"/>
<dbReference type="RefSeq" id="WP_044823103.1">
    <property type="nucleotide sequence ID" value="NZ_CP009687.1"/>
</dbReference>
<organism evidence="3 4">
    <name type="scientific">Clostridium aceticum</name>
    <dbReference type="NCBI Taxonomy" id="84022"/>
    <lineage>
        <taxon>Bacteria</taxon>
        <taxon>Bacillati</taxon>
        <taxon>Bacillota</taxon>
        <taxon>Clostridia</taxon>
        <taxon>Eubacteriales</taxon>
        <taxon>Clostridiaceae</taxon>
        <taxon>Clostridium</taxon>
    </lineage>
</organism>
<dbReference type="OrthoDB" id="9809127at2"/>
<dbReference type="Pfam" id="PF02421">
    <property type="entry name" value="FeoB_N"/>
    <property type="match status" value="1"/>
</dbReference>
<dbReference type="Pfam" id="PF07664">
    <property type="entry name" value="FeoB_C"/>
    <property type="match status" value="1"/>
</dbReference>
<evidence type="ECO:0000313" key="3">
    <source>
        <dbReference type="EMBL" id="AKL94039.1"/>
    </source>
</evidence>
<dbReference type="STRING" id="84022.CACET_c05290"/>
<dbReference type="InterPro" id="IPR030389">
    <property type="entry name" value="G_FEOB_dom"/>
</dbReference>
<dbReference type="InterPro" id="IPR027417">
    <property type="entry name" value="P-loop_NTPase"/>
</dbReference>
<dbReference type="KEGG" id="cace:CACET_c05290"/>
<dbReference type="EMBL" id="CP009687">
    <property type="protein sequence ID" value="AKL94039.1"/>
    <property type="molecule type" value="Genomic_DNA"/>
</dbReference>
<dbReference type="InterPro" id="IPR011642">
    <property type="entry name" value="Gate_dom"/>
</dbReference>
<dbReference type="GO" id="GO:0015093">
    <property type="term" value="F:ferrous iron transmembrane transporter activity"/>
    <property type="evidence" value="ECO:0007669"/>
    <property type="project" value="InterPro"/>
</dbReference>
<dbReference type="PATRIC" id="fig|84022.5.peg.1562"/>
<dbReference type="InterPro" id="IPR005225">
    <property type="entry name" value="Small_GTP-bd"/>
</dbReference>
<accession>A0A0D8IE37</accession>
<evidence type="ECO:0000256" key="2">
    <source>
        <dbReference type="ARBA" id="ARBA00023134"/>
    </source>
</evidence>
<keyword evidence="1" id="KW-0547">Nucleotide-binding</keyword>
<dbReference type="PANTHER" id="PTHR43185:SF1">
    <property type="entry name" value="FE(2+) TRANSPORTER FEOB"/>
    <property type="match status" value="1"/>
</dbReference>
<dbReference type="CDD" id="cd01879">
    <property type="entry name" value="FeoB"/>
    <property type="match status" value="1"/>
</dbReference>
<keyword evidence="2" id="KW-0342">GTP-binding</keyword>
<evidence type="ECO:0000256" key="1">
    <source>
        <dbReference type="ARBA" id="ARBA00022741"/>
    </source>
</evidence>
<evidence type="ECO:0000313" key="4">
    <source>
        <dbReference type="Proteomes" id="UP000035704"/>
    </source>
</evidence>
<dbReference type="AlphaFoldDB" id="A0A0D8IE37"/>
<dbReference type="SUPFAM" id="SSF52540">
    <property type="entry name" value="P-loop containing nucleoside triphosphate hydrolases"/>
    <property type="match status" value="1"/>
</dbReference>
<dbReference type="PRINTS" id="PR00326">
    <property type="entry name" value="GTP1OBG"/>
</dbReference>
<reference evidence="3 4" key="1">
    <citation type="submission" date="2014-10" db="EMBL/GenBank/DDBJ databases">
        <title>Genome sequence of Clostridium aceticum DSM 1496.</title>
        <authorList>
            <person name="Poehlein A."/>
            <person name="Schiel-Bengelsdorf B."/>
            <person name="Gottschalk G."/>
            <person name="Duerre P."/>
            <person name="Daniel R."/>
        </authorList>
    </citation>
    <scope>NUCLEOTIDE SEQUENCE [LARGE SCALE GENOMIC DNA]</scope>
    <source>
        <strain evidence="3 4">DSM 1496</strain>
    </source>
</reference>